<organism evidence="3 5">
    <name type="scientific">Xanthomonas fragariae</name>
    <dbReference type="NCBI Taxonomy" id="48664"/>
    <lineage>
        <taxon>Bacteria</taxon>
        <taxon>Pseudomonadati</taxon>
        <taxon>Pseudomonadota</taxon>
        <taxon>Gammaproteobacteria</taxon>
        <taxon>Lysobacterales</taxon>
        <taxon>Lysobacteraceae</taxon>
        <taxon>Xanthomonas</taxon>
    </lineage>
</organism>
<reference evidence="2 4" key="1">
    <citation type="submission" date="2017-05" db="EMBL/GenBank/DDBJ databases">
        <authorList>
            <person name="Blom J."/>
        </authorList>
    </citation>
    <scope>NUCLEOTIDE SEQUENCE [LARGE SCALE GENOMIC DNA]</scope>
    <source>
        <strain evidence="2">PD885</strain>
    </source>
</reference>
<feature type="region of interest" description="Disordered" evidence="1">
    <location>
        <begin position="30"/>
        <end position="49"/>
    </location>
</feature>
<proteinExistence type="predicted"/>
<evidence type="ECO:0000313" key="5">
    <source>
        <dbReference type="Proteomes" id="UP000195953"/>
    </source>
</evidence>
<evidence type="ECO:0000313" key="3">
    <source>
        <dbReference type="EMBL" id="SMR01534.1"/>
    </source>
</evidence>
<dbReference type="Proteomes" id="UP000195877">
    <property type="component" value="Chromosome 1"/>
</dbReference>
<dbReference type="EMBL" id="LT853882">
    <property type="protein sequence ID" value="SMR01020.1"/>
    <property type="molecule type" value="Genomic_DNA"/>
</dbReference>
<evidence type="ECO:0000256" key="1">
    <source>
        <dbReference type="SAM" id="MobiDB-lite"/>
    </source>
</evidence>
<name>A0A1Y6HFG9_9XANT</name>
<dbReference type="AlphaFoldDB" id="A0A1Y6HFG9"/>
<reference evidence="3 5" key="2">
    <citation type="submission" date="2017-05" db="EMBL/GenBank/DDBJ databases">
        <authorList>
            <person name="Song R."/>
            <person name="Chenine A.L."/>
            <person name="Ruprecht R.M."/>
        </authorList>
    </citation>
    <scope>NUCLEOTIDE SEQUENCE [LARGE SCALE GENOMIC DNA]</scope>
    <source>
        <strain evidence="3">PD5205</strain>
    </source>
</reference>
<evidence type="ECO:0000313" key="4">
    <source>
        <dbReference type="Proteomes" id="UP000195877"/>
    </source>
</evidence>
<dbReference type="EMBL" id="LT853885">
    <property type="protein sequence ID" value="SMR01534.1"/>
    <property type="molecule type" value="Genomic_DNA"/>
</dbReference>
<sequence>MLPAWWWWTTTLDLLVGHAGLAESAGSRVLNGDRQRQAPPYQTKHVQRG</sequence>
<accession>A0A1Y6HFG9</accession>
<dbReference type="Proteomes" id="UP000195953">
    <property type="component" value="Chromosome 1"/>
</dbReference>
<gene>
    <name evidence="3" type="ORF">PD5205_00213</name>
    <name evidence="2" type="ORF">PD885_03800</name>
</gene>
<protein>
    <submittedName>
        <fullName evidence="3">Uncharacterized protein</fullName>
    </submittedName>
</protein>
<keyword evidence="4" id="KW-1185">Reference proteome</keyword>
<evidence type="ECO:0000313" key="2">
    <source>
        <dbReference type="EMBL" id="SMR01020.1"/>
    </source>
</evidence>